<evidence type="ECO:0000313" key="2">
    <source>
        <dbReference type="Proteomes" id="UP000821853"/>
    </source>
</evidence>
<keyword evidence="2" id="KW-1185">Reference proteome</keyword>
<protein>
    <submittedName>
        <fullName evidence="1">Uncharacterized protein</fullName>
    </submittedName>
</protein>
<sequence>MLRPQGGLNITKAGSPAISAAILAAANISTNDSMGYTICPNVQQNIAVPSAPKNANALCYAASRTIIVQANRDGRNANETSYGSTRGVVHCIPIKDSQRDIENNILNPSNHSTLGAKRIGTMTTVIVAFSGHKVLNYIRYGAALIPWHLYRKQIDMSPMRPVRSS</sequence>
<name>A0A9J6GPP5_HAELO</name>
<dbReference type="AlphaFoldDB" id="A0A9J6GPP5"/>
<dbReference type="OrthoDB" id="6511505at2759"/>
<evidence type="ECO:0000313" key="1">
    <source>
        <dbReference type="EMBL" id="KAH9377339.1"/>
    </source>
</evidence>
<dbReference type="VEuPathDB" id="VectorBase:HLOH_042884"/>
<gene>
    <name evidence="1" type="ORF">HPB48_016701</name>
</gene>
<dbReference type="OMA" id="VMGEHIS"/>
<reference evidence="1 2" key="1">
    <citation type="journal article" date="2020" name="Cell">
        <title>Large-Scale Comparative Analyses of Tick Genomes Elucidate Their Genetic Diversity and Vector Capacities.</title>
        <authorList>
            <consortium name="Tick Genome and Microbiome Consortium (TIGMIC)"/>
            <person name="Jia N."/>
            <person name="Wang J."/>
            <person name="Shi W."/>
            <person name="Du L."/>
            <person name="Sun Y."/>
            <person name="Zhan W."/>
            <person name="Jiang J.F."/>
            <person name="Wang Q."/>
            <person name="Zhang B."/>
            <person name="Ji P."/>
            <person name="Bell-Sakyi L."/>
            <person name="Cui X.M."/>
            <person name="Yuan T.T."/>
            <person name="Jiang B.G."/>
            <person name="Yang W.F."/>
            <person name="Lam T.T."/>
            <person name="Chang Q.C."/>
            <person name="Ding S.J."/>
            <person name="Wang X.J."/>
            <person name="Zhu J.G."/>
            <person name="Ruan X.D."/>
            <person name="Zhao L."/>
            <person name="Wei J.T."/>
            <person name="Ye R.Z."/>
            <person name="Que T.C."/>
            <person name="Du C.H."/>
            <person name="Zhou Y.H."/>
            <person name="Cheng J.X."/>
            <person name="Dai P.F."/>
            <person name="Guo W.B."/>
            <person name="Han X.H."/>
            <person name="Huang E.J."/>
            <person name="Li L.F."/>
            <person name="Wei W."/>
            <person name="Gao Y.C."/>
            <person name="Liu J.Z."/>
            <person name="Shao H.Z."/>
            <person name="Wang X."/>
            <person name="Wang C.C."/>
            <person name="Yang T.C."/>
            <person name="Huo Q.B."/>
            <person name="Li W."/>
            <person name="Chen H.Y."/>
            <person name="Chen S.E."/>
            <person name="Zhou L.G."/>
            <person name="Ni X.B."/>
            <person name="Tian J.H."/>
            <person name="Sheng Y."/>
            <person name="Liu T."/>
            <person name="Pan Y.S."/>
            <person name="Xia L.Y."/>
            <person name="Li J."/>
            <person name="Zhao F."/>
            <person name="Cao W.C."/>
        </authorList>
    </citation>
    <scope>NUCLEOTIDE SEQUENCE [LARGE SCALE GENOMIC DNA]</scope>
    <source>
        <strain evidence="1">HaeL-2018</strain>
    </source>
</reference>
<proteinExistence type="predicted"/>
<accession>A0A9J6GPP5</accession>
<comment type="caution">
    <text evidence="1">The sequence shown here is derived from an EMBL/GenBank/DDBJ whole genome shotgun (WGS) entry which is preliminary data.</text>
</comment>
<dbReference type="EMBL" id="JABSTR010000008">
    <property type="protein sequence ID" value="KAH9377339.1"/>
    <property type="molecule type" value="Genomic_DNA"/>
</dbReference>
<organism evidence="1 2">
    <name type="scientific">Haemaphysalis longicornis</name>
    <name type="common">Bush tick</name>
    <dbReference type="NCBI Taxonomy" id="44386"/>
    <lineage>
        <taxon>Eukaryota</taxon>
        <taxon>Metazoa</taxon>
        <taxon>Ecdysozoa</taxon>
        <taxon>Arthropoda</taxon>
        <taxon>Chelicerata</taxon>
        <taxon>Arachnida</taxon>
        <taxon>Acari</taxon>
        <taxon>Parasitiformes</taxon>
        <taxon>Ixodida</taxon>
        <taxon>Ixodoidea</taxon>
        <taxon>Ixodidae</taxon>
        <taxon>Haemaphysalinae</taxon>
        <taxon>Haemaphysalis</taxon>
    </lineage>
</organism>
<dbReference type="Proteomes" id="UP000821853">
    <property type="component" value="Unassembled WGS sequence"/>
</dbReference>